<name>A0A8D6VWN9_9XANT</name>
<dbReference type="EMBL" id="HG992341">
    <property type="protein sequence ID" value="CAE6854962.1"/>
    <property type="molecule type" value="Genomic_DNA"/>
</dbReference>
<evidence type="ECO:0000313" key="2">
    <source>
        <dbReference type="EMBL" id="CAE6861837.1"/>
    </source>
</evidence>
<sequence length="41" mass="4432">MSGLTDQELRAALYFAVGVSSESGYALINWRSLATISGHRC</sequence>
<dbReference type="AlphaFoldDB" id="A0A8D6VWN9"/>
<organism evidence="1">
    <name type="scientific">Xanthomonas arboricola pv. corylina</name>
    <dbReference type="NCBI Taxonomy" id="487821"/>
    <lineage>
        <taxon>Bacteria</taxon>
        <taxon>Pseudomonadati</taxon>
        <taxon>Pseudomonadota</taxon>
        <taxon>Gammaproteobacteria</taxon>
        <taxon>Lysobacterales</taxon>
        <taxon>Lysobacteraceae</taxon>
        <taxon>Xanthomonas</taxon>
    </lineage>
</organism>
<evidence type="ECO:0000313" key="3">
    <source>
        <dbReference type="Proteomes" id="UP000835287"/>
    </source>
</evidence>
<dbReference type="EMBL" id="HG992341">
    <property type="protein sequence ID" value="CAE6854939.1"/>
    <property type="molecule type" value="Genomic_DNA"/>
</dbReference>
<dbReference type="Proteomes" id="UP000835243">
    <property type="component" value="Chromosome"/>
</dbReference>
<dbReference type="EMBL" id="HG992338">
    <property type="protein sequence ID" value="CAE6861837.1"/>
    <property type="molecule type" value="Genomic_DNA"/>
</dbReference>
<gene>
    <name evidence="1" type="ORF">CFBP1159_42240</name>
    <name evidence="2" type="ORF">XAC301_44340</name>
</gene>
<protein>
    <submittedName>
        <fullName evidence="1">Uncharacterized protein</fullName>
    </submittedName>
</protein>
<dbReference type="EMBL" id="HG992338">
    <property type="protein sequence ID" value="CAE6861846.1"/>
    <property type="molecule type" value="Genomic_DNA"/>
</dbReference>
<proteinExistence type="predicted"/>
<evidence type="ECO:0000313" key="1">
    <source>
        <dbReference type="EMBL" id="CAE6854962.1"/>
    </source>
</evidence>
<keyword evidence="3" id="KW-1185">Reference proteome</keyword>
<reference evidence="1 3" key="1">
    <citation type="submission" date="2021-02" db="EMBL/GenBank/DDBJ databases">
        <authorList>
            <person name="Pothier F. J."/>
        </authorList>
    </citation>
    <scope>NUCLEOTIDE SEQUENCE</scope>
    <source>
        <strain evidence="2 3">301</strain>
        <strain evidence="1">CFBP 1159</strain>
    </source>
</reference>
<accession>A0A8D6VWN9</accession>
<dbReference type="Proteomes" id="UP000835287">
    <property type="component" value="Chromosome"/>
</dbReference>